<proteinExistence type="predicted"/>
<reference evidence="1 2" key="1">
    <citation type="submission" date="2018-10" db="EMBL/GenBank/DDBJ databases">
        <title>Isolation of pseudouridimycin from Streptomyces albus DSM 40763.</title>
        <authorList>
            <person name="Rosenqvist P."/>
            <person name="Metsae-Ketelae M."/>
            <person name="Virta P."/>
        </authorList>
    </citation>
    <scope>NUCLEOTIDE SEQUENCE [LARGE SCALE GENOMIC DNA]</scope>
    <source>
        <strain evidence="1 2">DSM 40763</strain>
    </source>
</reference>
<dbReference type="AlphaFoldDB" id="A0A6C1BZZ9"/>
<dbReference type="PROSITE" id="PS51819">
    <property type="entry name" value="VOC"/>
    <property type="match status" value="1"/>
</dbReference>
<dbReference type="PANTHER" id="PTHR33993">
    <property type="entry name" value="GLYOXALASE-RELATED"/>
    <property type="match status" value="1"/>
</dbReference>
<protein>
    <submittedName>
        <fullName evidence="1">VOC family protein</fullName>
    </submittedName>
</protein>
<dbReference type="GeneID" id="75184710"/>
<dbReference type="PANTHER" id="PTHR33993:SF10">
    <property type="entry name" value="CONSERVED PROTEIN"/>
    <property type="match status" value="1"/>
</dbReference>
<dbReference type="InterPro" id="IPR029068">
    <property type="entry name" value="Glyas_Bleomycin-R_OHBP_Dase"/>
</dbReference>
<dbReference type="InterPro" id="IPR004360">
    <property type="entry name" value="Glyas_Fos-R_dOase_dom"/>
</dbReference>
<evidence type="ECO:0000313" key="2">
    <source>
        <dbReference type="Proteomes" id="UP000298111"/>
    </source>
</evidence>
<comment type="caution">
    <text evidence="1">The sequence shown here is derived from an EMBL/GenBank/DDBJ whole genome shotgun (WGS) entry which is preliminary data.</text>
</comment>
<name>A0A6C1BZZ9_9ACTN</name>
<gene>
    <name evidence="1" type="ORF">D8771_24465</name>
</gene>
<dbReference type="Proteomes" id="UP000298111">
    <property type="component" value="Unassembled WGS sequence"/>
</dbReference>
<dbReference type="EMBL" id="RCIY01000085">
    <property type="protein sequence ID" value="TGG78854.1"/>
    <property type="molecule type" value="Genomic_DNA"/>
</dbReference>
<dbReference type="Pfam" id="PF00903">
    <property type="entry name" value="Glyoxalase"/>
    <property type="match status" value="1"/>
</dbReference>
<organism evidence="1 2">
    <name type="scientific">Streptomyces albus</name>
    <dbReference type="NCBI Taxonomy" id="1888"/>
    <lineage>
        <taxon>Bacteria</taxon>
        <taxon>Bacillati</taxon>
        <taxon>Actinomycetota</taxon>
        <taxon>Actinomycetes</taxon>
        <taxon>Kitasatosporales</taxon>
        <taxon>Streptomycetaceae</taxon>
        <taxon>Streptomyces</taxon>
    </lineage>
</organism>
<dbReference type="SUPFAM" id="SSF54593">
    <property type="entry name" value="Glyoxalase/Bleomycin resistance protein/Dihydroxybiphenyl dioxygenase"/>
    <property type="match status" value="2"/>
</dbReference>
<dbReference type="InterPro" id="IPR052164">
    <property type="entry name" value="Anthracycline_SecMetBiosynth"/>
</dbReference>
<evidence type="ECO:0000313" key="1">
    <source>
        <dbReference type="EMBL" id="TGG78854.1"/>
    </source>
</evidence>
<dbReference type="Pfam" id="PF18029">
    <property type="entry name" value="Glyoxalase_6"/>
    <property type="match status" value="1"/>
</dbReference>
<dbReference type="RefSeq" id="WP_016467947.1">
    <property type="nucleotide sequence ID" value="NZ_BBQG01000061.1"/>
</dbReference>
<sequence length="236" mass="23803">MAELPGTACWVSLTTPDRRATEAFYGAVLGWSFDDGALAPEARVATLAGEPVAGLNEAAAARGLPARWTVFFLVEDADGAAELIAERGGTVAVGPVDFGSGRTVLGADPCGAAFGLWQGTAPPRWGVGAGRAPVRLCLRTCDPQGALAFYGAVLGRGPDGAPSPGGTGPRLRTGARPGDPEPAARPRWEVTFPVADPEGAAAAARRNGGSPVALPEGGVTVCDPHGALFGLARAEP</sequence>
<accession>A0A6C1BZZ9</accession>
<dbReference type="Gene3D" id="3.10.180.10">
    <property type="entry name" value="2,3-Dihydroxybiphenyl 1,2-Dioxygenase, domain 1"/>
    <property type="match status" value="2"/>
</dbReference>
<dbReference type="CDD" id="cd07247">
    <property type="entry name" value="SgaA_N_like"/>
    <property type="match status" value="1"/>
</dbReference>
<dbReference type="InterPro" id="IPR041581">
    <property type="entry name" value="Glyoxalase_6"/>
</dbReference>
<dbReference type="InterPro" id="IPR037523">
    <property type="entry name" value="VOC_core"/>
</dbReference>